<feature type="compositionally biased region" description="Basic and acidic residues" evidence="1">
    <location>
        <begin position="824"/>
        <end position="835"/>
    </location>
</feature>
<protein>
    <submittedName>
        <fullName evidence="2">Uncharacterized protein</fullName>
    </submittedName>
</protein>
<organism evidence="2 3">
    <name type="scientific">Leptomonas seymouri</name>
    <dbReference type="NCBI Taxonomy" id="5684"/>
    <lineage>
        <taxon>Eukaryota</taxon>
        <taxon>Discoba</taxon>
        <taxon>Euglenozoa</taxon>
        <taxon>Kinetoplastea</taxon>
        <taxon>Metakinetoplastina</taxon>
        <taxon>Trypanosomatida</taxon>
        <taxon>Trypanosomatidae</taxon>
        <taxon>Leishmaniinae</taxon>
        <taxon>Leptomonas</taxon>
    </lineage>
</organism>
<dbReference type="InterPro" id="IPR019734">
    <property type="entry name" value="TPR_rpt"/>
</dbReference>
<dbReference type="SMART" id="SM00028">
    <property type="entry name" value="TPR"/>
    <property type="match status" value="3"/>
</dbReference>
<dbReference type="VEuPathDB" id="TriTrypDB:Lsey_0012_0490"/>
<feature type="compositionally biased region" description="Basic and acidic residues" evidence="1">
    <location>
        <begin position="791"/>
        <end position="803"/>
    </location>
</feature>
<feature type="compositionally biased region" description="Polar residues" evidence="1">
    <location>
        <begin position="1039"/>
        <end position="1066"/>
    </location>
</feature>
<feature type="compositionally biased region" description="Polar residues" evidence="1">
    <location>
        <begin position="866"/>
        <end position="879"/>
    </location>
</feature>
<feature type="region of interest" description="Disordered" evidence="1">
    <location>
        <begin position="923"/>
        <end position="948"/>
    </location>
</feature>
<dbReference type="OrthoDB" id="273184at2759"/>
<feature type="compositionally biased region" description="Low complexity" evidence="1">
    <location>
        <begin position="727"/>
        <end position="737"/>
    </location>
</feature>
<feature type="compositionally biased region" description="Polar residues" evidence="1">
    <location>
        <begin position="14"/>
        <end position="24"/>
    </location>
</feature>
<accession>A0A0N1IBF5</accession>
<feature type="region of interest" description="Disordered" evidence="1">
    <location>
        <begin position="107"/>
        <end position="156"/>
    </location>
</feature>
<keyword evidence="3" id="KW-1185">Reference proteome</keyword>
<feature type="region of interest" description="Disordered" evidence="1">
    <location>
        <begin position="1"/>
        <end position="77"/>
    </location>
</feature>
<feature type="compositionally biased region" description="Low complexity" evidence="1">
    <location>
        <begin position="804"/>
        <end position="822"/>
    </location>
</feature>
<proteinExistence type="predicted"/>
<sequence length="1890" mass="202524">MSTQPRVSSVAPANGTQARRTPLQSGVVLPSAIPRAFSGRGTSVLPHPSRQPQFEQASAWLPSRSQPPLRSLPPPAAAAAGGLVHLAPHSPAISRSSSGALHRQFSASLRGTPAAQRMNSTKYSSRRAQSSVAATNANTNLSPRQPNSSPPTSSLQCAPVDGPLYYVVGSAVVNPQLMVSPSVQGEIRGVTTLAPVPDAMRRPGIGPKLHNTHITNDTAPSSTTAPTYTAAAAATEIAKTSISTPHEGIEEESEAVVCVTGIRNVRSTTNDNAPYTQQAQEAWGGSLAVLRQLYGTSADDVIEVAQTNPRSGTLEPPRMQYHSAQELLPELTSTDAQLKAMASARRRIDWDVSIPTAATLPPPVITFTTANGNPVVGMSSISFTVNTSTLVMQNDYATERSMSVTNASRIPNEGGGLAATAAALTATMATATAAGANALVVSRSNGPKSFLAQEEKVGIDISREERIGSSGLYRIRHLVGLRQDLGEMVGLDRVLEYEVKTSSSNLFIEQPRIDASSGDLLMELNTSLQGTAKLVITGVDCGTVDANVGNVQRSSNSLICSITLKHGTAAATSGAAVRDRGMATVSTNGSTQYARVPSATARLPSVDSNHNNGCCDRIGAAFAESCSANRETVANETPIGSDGFALSLAHFSQEFGAADRSGKRNLSLSREATVAGAGAGANGSHEYGAMEAPRHNSLSVQNVLARTAALAGAGISGQSAVSGAYTGAGRSRSISGAGRRHRMSASSREGNGCGSGTHYLLPFTNLHDLRYRHYTEAARLCRLQQHTVQREKEQQEEAERLREAQLNASSKSESSTTTAANNDDIPRSSISEHRRSQASAHPPSGNDNWSDDDDDRDASGEAPETSPVSTQRSSSTTIANLGKKQTCRKSMVEILELEEEFDRNNPVAIPTVTSAALQGSISSSANGGAQRWPTAKRQYSESPNSCSMRYGEGGSDSIIVRELRRPRLLSTLFCMNTVQSPVSYLRLTMWQDRLLLLFTDEDKELLRSDQRARFKREARLELTEGSLVGVLTSSFTWSTNTGSSTDGHRTSAQGRRSFTISNSRNTGAAASGSGGGGGGGDSGSSSSGAGVSSAKPFSLIRRLILCLALEEERSSVQLYADVVQLCAHLCHSALLKTITVTRGTRDGLQQAAADVLASGLPVTSCNGGKALCTQHTWEGNSTLSASERESLRLLSDTLELALTVSLLIGSYGNAVEYAVQRVHALCLLEGDTTAVVNAAQRDLLEAYLFYGDYVTAVTIAEDVVMLTEQLCVASPDAYEVAEAEALCTLACVAAGRRDRLAHYITRLELRVLPMECPNGVTTIPLPLQQAQLRLVLSFAKMSMAYANPGTSAADGVPLLREAVRLLRGNGDLQEMEQSFSIAFPSQARLPSAHDSHCTNAPPSSRGRVSSMASCSITAGPLPDNRSSTANGNNENVVKEMMAAQKRLRWNLLSFAGALLVANDETEEGIGVMENTVKELVLGHHRYVERTHRSSIAAILWVGLVASKSWAQPTSKEDFASMLREVTSRVVRIKGPLHPFAAAANLQYVDVAHHSLNSRHGLSLVARSLSVLENAVSPQSHYLLTAHYLFGSMAESQQRWRPALEHLSAAYAIAQATHLCEHDLLHLGTRFIGALLNCPQTVIVEMDTTALRSQVEQQLERVRQFAGPHSEELAEPLWNMAEVHYLFKQPASAVECLQRAVQLLDRRGILYASAHVLRPVDVLRLDHQKQQQQREASAVEPKSITQLIQHRNAVVQTSFDSVHQALHLATTLYMLGAVLESQARTTEAQEKYEQCLAILEALQLGTNSLPAARVMTAIAKLLYTTANCGDALAWARKAELLLHVHYRKQWPLELENAEKLVAIIERRLYEEEGAYVMQSDVPAQDGLPQLL</sequence>
<dbReference type="Proteomes" id="UP000038009">
    <property type="component" value="Unassembled WGS sequence"/>
</dbReference>
<name>A0A0N1IBF5_LEPSE</name>
<feature type="region of interest" description="Disordered" evidence="1">
    <location>
        <begin position="791"/>
        <end position="885"/>
    </location>
</feature>
<feature type="compositionally biased region" description="Polar residues" evidence="1">
    <location>
        <begin position="117"/>
        <end position="156"/>
    </location>
</feature>
<dbReference type="Gene3D" id="1.25.40.10">
    <property type="entry name" value="Tetratricopeptide repeat domain"/>
    <property type="match status" value="1"/>
</dbReference>
<dbReference type="EMBL" id="LJSK01000012">
    <property type="protein sequence ID" value="KPI90030.1"/>
    <property type="molecule type" value="Genomic_DNA"/>
</dbReference>
<evidence type="ECO:0000313" key="3">
    <source>
        <dbReference type="Proteomes" id="UP000038009"/>
    </source>
</evidence>
<dbReference type="SUPFAM" id="SSF48452">
    <property type="entry name" value="TPR-like"/>
    <property type="match status" value="1"/>
</dbReference>
<feature type="compositionally biased region" description="Polar residues" evidence="1">
    <location>
        <begin position="1397"/>
        <end position="1416"/>
    </location>
</feature>
<evidence type="ECO:0000313" key="2">
    <source>
        <dbReference type="EMBL" id="KPI90030.1"/>
    </source>
</evidence>
<gene>
    <name evidence="2" type="ORF">ABL78_0890</name>
</gene>
<feature type="compositionally biased region" description="Low complexity" evidence="1">
    <location>
        <begin position="1083"/>
        <end position="1093"/>
    </location>
</feature>
<feature type="region of interest" description="Disordered" evidence="1">
    <location>
        <begin position="1392"/>
        <end position="1430"/>
    </location>
</feature>
<evidence type="ECO:0000256" key="1">
    <source>
        <dbReference type="SAM" id="MobiDB-lite"/>
    </source>
</evidence>
<reference evidence="2 3" key="1">
    <citation type="journal article" date="2015" name="PLoS Pathog.">
        <title>Leptomonas seymouri: Adaptations to the Dixenous Life Cycle Analyzed by Genome Sequencing, Transcriptome Profiling and Co-infection with Leishmania donovani.</title>
        <authorList>
            <person name="Kraeva N."/>
            <person name="Butenko A."/>
            <person name="Hlavacova J."/>
            <person name="Kostygov A."/>
            <person name="Myskova J."/>
            <person name="Grybchuk D."/>
            <person name="Lestinova T."/>
            <person name="Votypka J."/>
            <person name="Volf P."/>
            <person name="Opperdoes F."/>
            <person name="Flegontov P."/>
            <person name="Lukes J."/>
            <person name="Yurchenko V."/>
        </authorList>
    </citation>
    <scope>NUCLEOTIDE SEQUENCE [LARGE SCALE GENOMIC DNA]</scope>
    <source>
        <strain evidence="2 3">ATCC 30220</strain>
    </source>
</reference>
<dbReference type="InterPro" id="IPR011990">
    <property type="entry name" value="TPR-like_helical_dom_sf"/>
</dbReference>
<dbReference type="OMA" id="AQKRLRW"/>
<feature type="compositionally biased region" description="Gly residues" evidence="1">
    <location>
        <begin position="1072"/>
        <end position="1082"/>
    </location>
</feature>
<feature type="region of interest" description="Disordered" evidence="1">
    <location>
        <begin position="1039"/>
        <end position="1093"/>
    </location>
</feature>
<comment type="caution">
    <text evidence="2">The sequence shown here is derived from an EMBL/GenBank/DDBJ whole genome shotgun (WGS) entry which is preliminary data.</text>
</comment>
<feature type="region of interest" description="Disordered" evidence="1">
    <location>
        <begin position="719"/>
        <end position="754"/>
    </location>
</feature>